<name>A0ABM8FMG0_9BACT</name>
<evidence type="ECO:0000313" key="3">
    <source>
        <dbReference type="Proteomes" id="UP001321445"/>
    </source>
</evidence>
<dbReference type="EMBL" id="AP027370">
    <property type="protein sequence ID" value="BDY12713.1"/>
    <property type="molecule type" value="Genomic_DNA"/>
</dbReference>
<accession>A0ABM8FMG0</accession>
<feature type="signal peptide" evidence="1">
    <location>
        <begin position="1"/>
        <end position="22"/>
    </location>
</feature>
<gene>
    <name evidence="2" type="ORF">HCR_10250</name>
</gene>
<keyword evidence="3" id="KW-1185">Reference proteome</keyword>
<reference evidence="2 3" key="1">
    <citation type="submission" date="2023-03" db="EMBL/GenBank/DDBJ databases">
        <title>Description of Hydrogenimonas sp. ISO32.</title>
        <authorList>
            <person name="Mino S."/>
            <person name="Fukazawa S."/>
            <person name="Sawabe T."/>
        </authorList>
    </citation>
    <scope>NUCLEOTIDE SEQUENCE [LARGE SCALE GENOMIC DNA]</scope>
    <source>
        <strain evidence="2 3">ISO32</strain>
    </source>
</reference>
<dbReference type="Proteomes" id="UP001321445">
    <property type="component" value="Chromosome"/>
</dbReference>
<organism evidence="2 3">
    <name type="scientific">Hydrogenimonas cancrithermarum</name>
    <dbReference type="NCBI Taxonomy" id="2993563"/>
    <lineage>
        <taxon>Bacteria</taxon>
        <taxon>Pseudomonadati</taxon>
        <taxon>Campylobacterota</taxon>
        <taxon>Epsilonproteobacteria</taxon>
        <taxon>Campylobacterales</taxon>
        <taxon>Hydrogenimonadaceae</taxon>
        <taxon>Hydrogenimonas</taxon>
    </lineage>
</organism>
<dbReference type="RefSeq" id="WP_286337894.1">
    <property type="nucleotide sequence ID" value="NZ_AP027370.1"/>
</dbReference>
<sequence length="154" mass="17310">MKRLFLLLLTSLPLLASQYATLKDGTKIILKDDGTWEKVEIIPENAVDATKVSPLAEKIIKALQGKWSSKDGKIAYCFQGNRVTFTKDGKSKTESFKIENIEPDTLRFHLNAGETTKMGFFSVGGFTRYLKLSKDHATLLDRSETFPVTLHKVQ</sequence>
<feature type="chain" id="PRO_5046496760" description="DUF4340 domain-containing protein" evidence="1">
    <location>
        <begin position="23"/>
        <end position="154"/>
    </location>
</feature>
<evidence type="ECO:0000256" key="1">
    <source>
        <dbReference type="SAM" id="SignalP"/>
    </source>
</evidence>
<proteinExistence type="predicted"/>
<evidence type="ECO:0000313" key="2">
    <source>
        <dbReference type="EMBL" id="BDY12713.1"/>
    </source>
</evidence>
<dbReference type="Pfam" id="PF11355">
    <property type="entry name" value="DUF3157"/>
    <property type="match status" value="1"/>
</dbReference>
<protein>
    <recommendedName>
        <fullName evidence="4">DUF4340 domain-containing protein</fullName>
    </recommendedName>
</protein>
<keyword evidence="1" id="KW-0732">Signal</keyword>
<evidence type="ECO:0008006" key="4">
    <source>
        <dbReference type="Google" id="ProtNLM"/>
    </source>
</evidence>
<dbReference type="InterPro" id="IPR021501">
    <property type="entry name" value="DUF3157"/>
</dbReference>